<feature type="region of interest" description="Disordered" evidence="8">
    <location>
        <begin position="18"/>
        <end position="37"/>
    </location>
</feature>
<evidence type="ECO:0000256" key="5">
    <source>
        <dbReference type="ARBA" id="ARBA00022692"/>
    </source>
</evidence>
<dbReference type="PANTHER" id="PTHR30576:SF4">
    <property type="entry name" value="UNDECAPRENYL-PHOSPHATE GALACTOSE PHOSPHOTRANSFERASE"/>
    <property type="match status" value="1"/>
</dbReference>
<gene>
    <name evidence="11" type="ORF">C8D93_105162</name>
</gene>
<keyword evidence="3" id="KW-1003">Cell membrane</keyword>
<keyword evidence="12" id="KW-1185">Reference proteome</keyword>
<comment type="subcellular location">
    <subcellularLocation>
        <location evidence="1">Cell membrane</location>
    </subcellularLocation>
</comment>
<feature type="domain" description="Bacterial sugar transferase" evidence="10">
    <location>
        <begin position="47"/>
        <end position="237"/>
    </location>
</feature>
<dbReference type="AlphaFoldDB" id="A0A318ECQ9"/>
<evidence type="ECO:0000313" key="12">
    <source>
        <dbReference type="Proteomes" id="UP000248330"/>
    </source>
</evidence>
<dbReference type="Pfam" id="PF02397">
    <property type="entry name" value="Bac_transf"/>
    <property type="match status" value="1"/>
</dbReference>
<evidence type="ECO:0000313" key="11">
    <source>
        <dbReference type="EMBL" id="PXV67805.1"/>
    </source>
</evidence>
<keyword evidence="6 9" id="KW-1133">Transmembrane helix</keyword>
<dbReference type="PANTHER" id="PTHR30576">
    <property type="entry name" value="COLANIC BIOSYNTHESIS UDP-GLUCOSE LIPID CARRIER TRANSFERASE"/>
    <property type="match status" value="1"/>
</dbReference>
<dbReference type="Proteomes" id="UP000248330">
    <property type="component" value="Unassembled WGS sequence"/>
</dbReference>
<evidence type="ECO:0000256" key="7">
    <source>
        <dbReference type="ARBA" id="ARBA00023136"/>
    </source>
</evidence>
<reference evidence="11 12" key="1">
    <citation type="submission" date="2018-04" db="EMBL/GenBank/DDBJ databases">
        <title>Genomic Encyclopedia of Type Strains, Phase IV (KMG-IV): sequencing the most valuable type-strain genomes for metagenomic binning, comparative biology and taxonomic classification.</title>
        <authorList>
            <person name="Goeker M."/>
        </authorList>
    </citation>
    <scope>NUCLEOTIDE SEQUENCE [LARGE SCALE GENOMIC DNA]</scope>
    <source>
        <strain evidence="11 12">DSM 104150</strain>
    </source>
</reference>
<evidence type="ECO:0000256" key="1">
    <source>
        <dbReference type="ARBA" id="ARBA00004236"/>
    </source>
</evidence>
<comment type="similarity">
    <text evidence="2">Belongs to the bacterial sugar transferase family.</text>
</comment>
<protein>
    <submittedName>
        <fullName evidence="11">Undecaprenyl-phosphate galactose phosphotransferase WbaP</fullName>
    </submittedName>
</protein>
<dbReference type="GO" id="GO:0005886">
    <property type="term" value="C:plasma membrane"/>
    <property type="evidence" value="ECO:0007669"/>
    <property type="project" value="UniProtKB-SubCell"/>
</dbReference>
<dbReference type="InterPro" id="IPR003362">
    <property type="entry name" value="Bact_transf"/>
</dbReference>
<proteinExistence type="inferred from homology"/>
<evidence type="ECO:0000256" key="4">
    <source>
        <dbReference type="ARBA" id="ARBA00022679"/>
    </source>
</evidence>
<feature type="transmembrane region" description="Helical" evidence="9">
    <location>
        <begin position="52"/>
        <end position="73"/>
    </location>
</feature>
<dbReference type="GO" id="GO:0016780">
    <property type="term" value="F:phosphotransferase activity, for other substituted phosphate groups"/>
    <property type="evidence" value="ECO:0007669"/>
    <property type="project" value="TreeGrafter"/>
</dbReference>
<keyword evidence="7 9" id="KW-0472">Membrane</keyword>
<name>A0A318ECQ9_9GAMM</name>
<evidence type="ECO:0000256" key="3">
    <source>
        <dbReference type="ARBA" id="ARBA00022475"/>
    </source>
</evidence>
<sequence>MDSGRAWDVGATTGRTVGTVRLDAPSPTSDESAAGPAPRSLTYRVIKRCMDVSGALVLGAVFSPVIVIVTVALRRQGGSVLFSHERVGRDGQPFSVYKFRSMVPDAEAVLQDLLASDPKLRLEWRRDHKLRNDPRITRIGRFLRRTSLDELPQLINVLRGEMSLVGPRPVTRSEISKYGRAVCFYLRTKPGITGLWQVSGRNDTDYVRRVAIDRYYAERATVFMDVGILLRTVLVVLGRRGAY</sequence>
<evidence type="ECO:0000256" key="6">
    <source>
        <dbReference type="ARBA" id="ARBA00022989"/>
    </source>
</evidence>
<evidence type="ECO:0000259" key="10">
    <source>
        <dbReference type="Pfam" id="PF02397"/>
    </source>
</evidence>
<organism evidence="11 12">
    <name type="scientific">Sinimarinibacterium flocculans</name>
    <dbReference type="NCBI Taxonomy" id="985250"/>
    <lineage>
        <taxon>Bacteria</taxon>
        <taxon>Pseudomonadati</taxon>
        <taxon>Pseudomonadota</taxon>
        <taxon>Gammaproteobacteria</taxon>
        <taxon>Nevskiales</taxon>
        <taxon>Nevskiaceae</taxon>
        <taxon>Sinimarinibacterium</taxon>
    </lineage>
</organism>
<accession>A0A318ECQ9</accession>
<keyword evidence="5 9" id="KW-0812">Transmembrane</keyword>
<evidence type="ECO:0000256" key="2">
    <source>
        <dbReference type="ARBA" id="ARBA00006464"/>
    </source>
</evidence>
<evidence type="ECO:0000256" key="8">
    <source>
        <dbReference type="SAM" id="MobiDB-lite"/>
    </source>
</evidence>
<comment type="caution">
    <text evidence="11">The sequence shown here is derived from an EMBL/GenBank/DDBJ whole genome shotgun (WGS) entry which is preliminary data.</text>
</comment>
<evidence type="ECO:0000256" key="9">
    <source>
        <dbReference type="SAM" id="Phobius"/>
    </source>
</evidence>
<keyword evidence="4 11" id="KW-0808">Transferase</keyword>
<dbReference type="EMBL" id="QICN01000005">
    <property type="protein sequence ID" value="PXV67805.1"/>
    <property type="molecule type" value="Genomic_DNA"/>
</dbReference>